<comment type="caution">
    <text evidence="2">The sequence shown here is derived from an EMBL/GenBank/DDBJ whole genome shotgun (WGS) entry which is preliminary data.</text>
</comment>
<feature type="transmembrane region" description="Helical" evidence="1">
    <location>
        <begin position="178"/>
        <end position="196"/>
    </location>
</feature>
<keyword evidence="1" id="KW-0812">Transmembrane</keyword>
<dbReference type="AlphaFoldDB" id="A0A951P9S3"/>
<feature type="transmembrane region" description="Helical" evidence="1">
    <location>
        <begin position="202"/>
        <end position="221"/>
    </location>
</feature>
<keyword evidence="2" id="KW-0645">Protease</keyword>
<dbReference type="Pfam" id="PF13367">
    <property type="entry name" value="PrsW-protease"/>
    <property type="match status" value="1"/>
</dbReference>
<dbReference type="PANTHER" id="PTHR36844">
    <property type="entry name" value="PROTEASE PRSW"/>
    <property type="match status" value="1"/>
</dbReference>
<evidence type="ECO:0000313" key="3">
    <source>
        <dbReference type="Proteomes" id="UP000707356"/>
    </source>
</evidence>
<reference evidence="2" key="2">
    <citation type="journal article" date="2022" name="Microbiol. Resour. Announc.">
        <title>Metagenome Sequencing to Explore Phylogenomics of Terrestrial Cyanobacteria.</title>
        <authorList>
            <person name="Ward R.D."/>
            <person name="Stajich J.E."/>
            <person name="Johansen J.R."/>
            <person name="Huntemann M."/>
            <person name="Clum A."/>
            <person name="Foster B."/>
            <person name="Foster B."/>
            <person name="Roux S."/>
            <person name="Palaniappan K."/>
            <person name="Varghese N."/>
            <person name="Mukherjee S."/>
            <person name="Reddy T.B.K."/>
            <person name="Daum C."/>
            <person name="Copeland A."/>
            <person name="Chen I.A."/>
            <person name="Ivanova N.N."/>
            <person name="Kyrpides N.C."/>
            <person name="Shapiro N."/>
            <person name="Eloe-Fadrosh E.A."/>
            <person name="Pietrasiak N."/>
        </authorList>
    </citation>
    <scope>NUCLEOTIDE SEQUENCE</scope>
    <source>
        <strain evidence="2">GSE-TBD4-15B</strain>
    </source>
</reference>
<reference evidence="2" key="1">
    <citation type="submission" date="2021-05" db="EMBL/GenBank/DDBJ databases">
        <authorList>
            <person name="Pietrasiak N."/>
            <person name="Ward R."/>
            <person name="Stajich J.E."/>
            <person name="Kurbessoian T."/>
        </authorList>
    </citation>
    <scope>NUCLEOTIDE SEQUENCE</scope>
    <source>
        <strain evidence="2">GSE-TBD4-15B</strain>
    </source>
</reference>
<name>A0A951P9S3_9CYAN</name>
<protein>
    <submittedName>
        <fullName evidence="2">PrsW family intramembrane metalloprotease</fullName>
    </submittedName>
</protein>
<feature type="transmembrane region" description="Helical" evidence="1">
    <location>
        <begin position="305"/>
        <end position="326"/>
    </location>
</feature>
<keyword evidence="1" id="KW-0472">Membrane</keyword>
<dbReference type="Proteomes" id="UP000707356">
    <property type="component" value="Unassembled WGS sequence"/>
</dbReference>
<keyword evidence="2" id="KW-0482">Metalloprotease</keyword>
<organism evidence="2 3">
    <name type="scientific">Pegethrix bostrychoides GSE-TBD4-15B</name>
    <dbReference type="NCBI Taxonomy" id="2839662"/>
    <lineage>
        <taxon>Bacteria</taxon>
        <taxon>Bacillati</taxon>
        <taxon>Cyanobacteriota</taxon>
        <taxon>Cyanophyceae</taxon>
        <taxon>Oculatellales</taxon>
        <taxon>Oculatellaceae</taxon>
        <taxon>Pegethrix</taxon>
    </lineage>
</organism>
<feature type="transmembrane region" description="Helical" evidence="1">
    <location>
        <begin position="346"/>
        <end position="367"/>
    </location>
</feature>
<keyword evidence="2" id="KW-0378">Hydrolase</keyword>
<dbReference type="GO" id="GO:0008237">
    <property type="term" value="F:metallopeptidase activity"/>
    <property type="evidence" value="ECO:0007669"/>
    <property type="project" value="UniProtKB-KW"/>
</dbReference>
<evidence type="ECO:0000256" key="1">
    <source>
        <dbReference type="SAM" id="Phobius"/>
    </source>
</evidence>
<proteinExistence type="predicted"/>
<sequence length="438" mass="47929">MMQADLLKLAQQGDLTAIARLLNSDLQPRGVTAKLLMREQRLKILLFAERSLDQTALVKVIQQRIDGLAIRSVALVKLYSQRVGREFPDWTFEFTPASYAAPASPEPVAAAATLAATAAATAAATVAAAAAKSTTAIVKVRTESQDFLASLRTFQLDSIFPYREVLSLALYRSSRVRLLLFLGLFPLVINLIAERVSLEQTAWLLGIYYASIWGVVLYNLIKPVQFSWQLTLICVLFTTGIGIPMLLILQQVPPFRSLYHAIEGGLLFRIVGFILGVGVLEEICKALPVYLLVFYKKLRDPLSTAFYGAMSGLGFAIAEGVAYSFRYASGLSKGQLELGSYVAANTIRFVSLPLFHAILAGIVGYFIGLTLINPSRRSALCFVGVLIAATLHGLYNTFAGGLPGLLIVGFAILLFVAYLRRSQQIVTEMHLAEQNSRR</sequence>
<dbReference type="EMBL" id="JAHHHV010000018">
    <property type="protein sequence ID" value="MBW4464694.1"/>
    <property type="molecule type" value="Genomic_DNA"/>
</dbReference>
<evidence type="ECO:0000313" key="2">
    <source>
        <dbReference type="EMBL" id="MBW4464694.1"/>
    </source>
</evidence>
<feature type="transmembrane region" description="Helical" evidence="1">
    <location>
        <begin position="379"/>
        <end position="395"/>
    </location>
</feature>
<feature type="transmembrane region" description="Helical" evidence="1">
    <location>
        <begin position="401"/>
        <end position="419"/>
    </location>
</feature>
<feature type="transmembrane region" description="Helical" evidence="1">
    <location>
        <begin position="228"/>
        <end position="250"/>
    </location>
</feature>
<accession>A0A951P9S3</accession>
<gene>
    <name evidence="2" type="ORF">KME07_04545</name>
</gene>
<dbReference type="InterPro" id="IPR026898">
    <property type="entry name" value="PrsW"/>
</dbReference>
<dbReference type="PANTHER" id="PTHR36844:SF1">
    <property type="entry name" value="PROTEASE PRSW"/>
    <property type="match status" value="1"/>
</dbReference>
<keyword evidence="1" id="KW-1133">Transmembrane helix</keyword>